<dbReference type="InterPro" id="IPR012338">
    <property type="entry name" value="Beta-lactam/transpept-like"/>
</dbReference>
<dbReference type="EMBL" id="JAAABI010000001">
    <property type="protein sequence ID" value="NAY90542.1"/>
    <property type="molecule type" value="Genomic_DNA"/>
</dbReference>
<dbReference type="GO" id="GO:0000270">
    <property type="term" value="P:peptidoglycan metabolic process"/>
    <property type="evidence" value="ECO:0007669"/>
    <property type="project" value="TreeGrafter"/>
</dbReference>
<gene>
    <name evidence="3" type="ORF">GTQ34_01310</name>
</gene>
<keyword evidence="2" id="KW-0378">Hydrolase</keyword>
<dbReference type="InterPro" id="IPR000667">
    <property type="entry name" value="Peptidase_S13"/>
</dbReference>
<dbReference type="GO" id="GO:0006508">
    <property type="term" value="P:proteolysis"/>
    <property type="evidence" value="ECO:0007669"/>
    <property type="project" value="InterPro"/>
</dbReference>
<evidence type="ECO:0000313" key="3">
    <source>
        <dbReference type="EMBL" id="NAY90542.1"/>
    </source>
</evidence>
<dbReference type="RefSeq" id="WP_166521954.1">
    <property type="nucleotide sequence ID" value="NZ_JAAABI010000001.1"/>
</dbReference>
<reference evidence="3" key="1">
    <citation type="submission" date="2020-01" db="EMBL/GenBank/DDBJ databases">
        <title>Muricauda ochracea sp. nov., isolated from a tidal flat of Garorim bay in Korea.</title>
        <authorList>
            <person name="Kim D."/>
            <person name="Yoo Y."/>
            <person name="Kim J.-J."/>
        </authorList>
    </citation>
    <scope>NUCLEOTIDE SEQUENCE</scope>
    <source>
        <strain evidence="3">JGD-17</strain>
    </source>
</reference>
<comment type="caution">
    <text evidence="3">The sequence shown here is derived from an EMBL/GenBank/DDBJ whole genome shotgun (WGS) entry which is preliminary data.</text>
</comment>
<dbReference type="PRINTS" id="PR00922">
    <property type="entry name" value="DADACBPTASE3"/>
</dbReference>
<comment type="similarity">
    <text evidence="1">Belongs to the peptidase S13 family.</text>
</comment>
<name>A0A964T965_9FLAO</name>
<dbReference type="AlphaFoldDB" id="A0A964T965"/>
<keyword evidence="3" id="KW-0645">Protease</keyword>
<dbReference type="GO" id="GO:0004185">
    <property type="term" value="F:serine-type carboxypeptidase activity"/>
    <property type="evidence" value="ECO:0007669"/>
    <property type="project" value="InterPro"/>
</dbReference>
<dbReference type="PANTHER" id="PTHR30023">
    <property type="entry name" value="D-ALANYL-D-ALANINE CARBOXYPEPTIDASE"/>
    <property type="match status" value="1"/>
</dbReference>
<dbReference type="PROSITE" id="PS51257">
    <property type="entry name" value="PROKAR_LIPOPROTEIN"/>
    <property type="match status" value="1"/>
</dbReference>
<evidence type="ECO:0000256" key="1">
    <source>
        <dbReference type="ARBA" id="ARBA00006096"/>
    </source>
</evidence>
<dbReference type="Gene3D" id="3.40.710.10">
    <property type="entry name" value="DD-peptidase/beta-lactamase superfamily"/>
    <property type="match status" value="2"/>
</dbReference>
<accession>A0A964T965</accession>
<evidence type="ECO:0000256" key="2">
    <source>
        <dbReference type="ARBA" id="ARBA00022801"/>
    </source>
</evidence>
<dbReference type="PANTHER" id="PTHR30023:SF0">
    <property type="entry name" value="PENICILLIN-SENSITIVE CARBOXYPEPTIDASE A"/>
    <property type="match status" value="1"/>
</dbReference>
<keyword evidence="3" id="KW-0121">Carboxypeptidase</keyword>
<protein>
    <submittedName>
        <fullName evidence="3">D-alanyl-D-alanine carboxypeptidase</fullName>
    </submittedName>
</protein>
<sequence>MIKTGFKSFNYLTTILLIFYFLFSGCASLKKSLNNDLNTQIFQNSLHGLVISDGKTKKLVYNHHGDTYFTPASNVKIFTFYTGLCLLPKHIPSLRYTVTKDTVYVEGTGNPTWLHPFFKDSTAIRWLKQQSNIALYPNNFEGRRYGPGWAWEDYDTSFSPEISPIPLYGNVVSIYKMDSLKISPVYFEDKVTLRDTTISRNEFSNDFYVKPELDSVQIPFRTSTQLTQNLLEGLLGKKIVLTSQFPAKEKKTLYGMETDSIYKRMLFESDNFLAEQLLITASSTLSDTLSIERAIAHMFENDLSDLENKPRWVDGSGLSRYNLFTPKSMVHVLQKLYDEVPEERLFKLFPMWDVSGTVETGKNPDTDPFIFAKSGSLGNNYNLSGYLKTKSGKLLIFSFMNNHFKTPASEVRQQIFLTLKKLYDRY</sequence>
<keyword evidence="4" id="KW-1185">Reference proteome</keyword>
<proteinExistence type="inferred from homology"/>
<dbReference type="SUPFAM" id="SSF56601">
    <property type="entry name" value="beta-lactamase/transpeptidase-like"/>
    <property type="match status" value="1"/>
</dbReference>
<dbReference type="Pfam" id="PF02113">
    <property type="entry name" value="Peptidase_S13"/>
    <property type="match status" value="2"/>
</dbReference>
<evidence type="ECO:0000313" key="4">
    <source>
        <dbReference type="Proteomes" id="UP000667650"/>
    </source>
</evidence>
<organism evidence="3 4">
    <name type="scientific">Flagellimonas ochracea</name>
    <dbReference type="NCBI Taxonomy" id="2696472"/>
    <lineage>
        <taxon>Bacteria</taxon>
        <taxon>Pseudomonadati</taxon>
        <taxon>Bacteroidota</taxon>
        <taxon>Flavobacteriia</taxon>
        <taxon>Flavobacteriales</taxon>
        <taxon>Flavobacteriaceae</taxon>
        <taxon>Flagellimonas</taxon>
    </lineage>
</organism>
<dbReference type="Proteomes" id="UP000667650">
    <property type="component" value="Unassembled WGS sequence"/>
</dbReference>